<sequence length="394" mass="45033">MSNPFRPSLYSPNMTESKFQIPDSYKSQLRVVESKDTRTDAEIIESLTKHVPVTSEKNIWTYWHAGVRAMPKWCQHNIINWIRLHGSDWTVRVLDTVPDSPNHALKWVDANVLPEAFVKGTMTGPYVGPHSADFLRGAALFDYGGAWMDVGNILFRHLDEVCWNQLADDEDPHTVSTAWMFEQYTANHFVAARKGDIFIQKWHTLFVHLWKDQTDFSGVLKSPLISFMSSFKFSASEAQGFKWDFKVDEATVIGYVGQVVAWIRLTWLQEPDGGFNGTEYWAKKVLLFDSGPEDWAAERIVGYKGEDLLKVFTTRQDADPESDEYKKAEETVWRLLTKSTMQKITHGKGLTHSAHCGTLLDLPENDGKDQEPGTFGELLRYGSVHLEQTREHIN</sequence>
<dbReference type="OrthoDB" id="409543at2759"/>
<dbReference type="Gene3D" id="3.90.550.20">
    <property type="match status" value="1"/>
</dbReference>
<dbReference type="InterPro" id="IPR008441">
    <property type="entry name" value="AfumC-like_glycosyl_Trfase"/>
</dbReference>
<dbReference type="Pfam" id="PF05704">
    <property type="entry name" value="Caps_synth"/>
    <property type="match status" value="1"/>
</dbReference>
<proteinExistence type="predicted"/>
<dbReference type="Proteomes" id="UP000813461">
    <property type="component" value="Unassembled WGS sequence"/>
</dbReference>
<evidence type="ECO:0008006" key="3">
    <source>
        <dbReference type="Google" id="ProtNLM"/>
    </source>
</evidence>
<reference evidence="1" key="1">
    <citation type="journal article" date="2021" name="Nat. Commun.">
        <title>Genetic determinants of endophytism in the Arabidopsis root mycobiome.</title>
        <authorList>
            <person name="Mesny F."/>
            <person name="Miyauchi S."/>
            <person name="Thiergart T."/>
            <person name="Pickel B."/>
            <person name="Atanasova L."/>
            <person name="Karlsson M."/>
            <person name="Huettel B."/>
            <person name="Barry K.W."/>
            <person name="Haridas S."/>
            <person name="Chen C."/>
            <person name="Bauer D."/>
            <person name="Andreopoulos W."/>
            <person name="Pangilinan J."/>
            <person name="LaButti K."/>
            <person name="Riley R."/>
            <person name="Lipzen A."/>
            <person name="Clum A."/>
            <person name="Drula E."/>
            <person name="Henrissat B."/>
            <person name="Kohler A."/>
            <person name="Grigoriev I.V."/>
            <person name="Martin F.M."/>
            <person name="Hacquard S."/>
        </authorList>
    </citation>
    <scope>NUCLEOTIDE SEQUENCE</scope>
    <source>
        <strain evidence="1">MPI-SDFR-AT-0120</strain>
    </source>
</reference>
<name>A0A8K0QYG5_9PLEO</name>
<dbReference type="EMBL" id="JAGMVJ010000017">
    <property type="protein sequence ID" value="KAH7078242.1"/>
    <property type="molecule type" value="Genomic_DNA"/>
</dbReference>
<organism evidence="1 2">
    <name type="scientific">Paraphoma chrysanthemicola</name>
    <dbReference type="NCBI Taxonomy" id="798071"/>
    <lineage>
        <taxon>Eukaryota</taxon>
        <taxon>Fungi</taxon>
        <taxon>Dikarya</taxon>
        <taxon>Ascomycota</taxon>
        <taxon>Pezizomycotina</taxon>
        <taxon>Dothideomycetes</taxon>
        <taxon>Pleosporomycetidae</taxon>
        <taxon>Pleosporales</taxon>
        <taxon>Pleosporineae</taxon>
        <taxon>Phaeosphaeriaceae</taxon>
        <taxon>Paraphoma</taxon>
    </lineage>
</organism>
<keyword evidence="2" id="KW-1185">Reference proteome</keyword>
<protein>
    <recommendedName>
        <fullName evidence="3">Capsule polysaccharide biosynthesis protein</fullName>
    </recommendedName>
</protein>
<accession>A0A8K0QYG5</accession>
<dbReference type="GO" id="GO:0016757">
    <property type="term" value="F:glycosyltransferase activity"/>
    <property type="evidence" value="ECO:0007669"/>
    <property type="project" value="InterPro"/>
</dbReference>
<evidence type="ECO:0000313" key="2">
    <source>
        <dbReference type="Proteomes" id="UP000813461"/>
    </source>
</evidence>
<gene>
    <name evidence="1" type="ORF">FB567DRAFT_130842</name>
</gene>
<dbReference type="SUPFAM" id="SSF53448">
    <property type="entry name" value="Nucleotide-diphospho-sugar transferases"/>
    <property type="match status" value="1"/>
</dbReference>
<comment type="caution">
    <text evidence="1">The sequence shown here is derived from an EMBL/GenBank/DDBJ whole genome shotgun (WGS) entry which is preliminary data.</text>
</comment>
<dbReference type="InterPro" id="IPR029044">
    <property type="entry name" value="Nucleotide-diphossugar_trans"/>
</dbReference>
<evidence type="ECO:0000313" key="1">
    <source>
        <dbReference type="EMBL" id="KAH7078242.1"/>
    </source>
</evidence>
<dbReference type="AlphaFoldDB" id="A0A8K0QYG5"/>